<feature type="region of interest" description="Disordered" evidence="5">
    <location>
        <begin position="320"/>
        <end position="360"/>
    </location>
</feature>
<dbReference type="InterPro" id="IPR028740">
    <property type="entry name" value="EPLIN_Lim_dom"/>
</dbReference>
<evidence type="ECO:0000313" key="7">
    <source>
        <dbReference type="EMBL" id="KAE8298696.1"/>
    </source>
</evidence>
<gene>
    <name evidence="7" type="ORF">D5F01_LYC03200</name>
</gene>
<protein>
    <submittedName>
        <fullName evidence="7">LIM domain and actin-binding protein 1</fullName>
    </submittedName>
</protein>
<accession>A0A6G0J5D6</accession>
<dbReference type="PROSITE" id="PS00478">
    <property type="entry name" value="LIM_DOMAIN_1"/>
    <property type="match status" value="1"/>
</dbReference>
<dbReference type="GO" id="GO:0046872">
    <property type="term" value="F:metal ion binding"/>
    <property type="evidence" value="ECO:0007669"/>
    <property type="project" value="UniProtKB-KW"/>
</dbReference>
<evidence type="ECO:0000256" key="1">
    <source>
        <dbReference type="ARBA" id="ARBA00022723"/>
    </source>
</evidence>
<reference evidence="7 8" key="1">
    <citation type="submission" date="2019-07" db="EMBL/GenBank/DDBJ databases">
        <title>Chromosome genome assembly for large yellow croaker.</title>
        <authorList>
            <person name="Xiao S."/>
        </authorList>
    </citation>
    <scope>NUCLEOTIDE SEQUENCE [LARGE SCALE GENOMIC DNA]</scope>
    <source>
        <strain evidence="7">JMULYC20181020</strain>
        <tissue evidence="7">Muscle</tissue>
    </source>
</reference>
<keyword evidence="2 4" id="KW-0862">Zinc</keyword>
<feature type="compositionally biased region" description="Basic and acidic residues" evidence="5">
    <location>
        <begin position="617"/>
        <end position="648"/>
    </location>
</feature>
<sequence>MTWLFHSHDTFVFTPGFTHTHTHTHRHRHTQTHTHRAGGDAAAAESVRCLKVSQKRLTQRKFGQVLAKLPEMESGPFNRRSWATQSLRVTAKELSLSGRGKNNAIAERFSKYQKAAEESNADKKKGSFESAPTQRSANLSALKKRWEQAGNLDQAKPSSVRPPSQSSSRSRPPGLSRPASIAEHCPPLKSPDAPTAQEGQLASSRVQKPSAARKASQGEEQTGMDRDELTHNERPEKLEEQAPTSPCASYEKPRVPLNNLKMKFERGEDAMGKGGRTTLRSTSSEDMDQHCAPSVTDRVLESTSMKEKMAKYQAAVTKQGAARSGLTPEVSAPKTSAPVNQKHIPAPECNGENSEQPKASRKFCPPVRETCVACLKTVYPLERLVALQHVYHKSCFRCVHCNMKLSLGNYASLHGSVYCKPHFSQLFKAKGNYDEGFGHRPHKELWEPRADEEEGEVEVKPKEQVPEVVRRPAESISDKQPTPTEETSPQVKVTDLTALLETRVQTQVQSTEKPAETRRLRVAWPPPAEGHSGTSPLSPVTEGAPSSRPWRAKWPPEDEVTSTFQTSDRAELKGLRRSSSLKERCRPFTVAVKPNPTPSLAPREPRRPLKSLLEWRASFEEKNPSEEPPKEKKPEPLQVKRQEEKEQTVPRTPSETISEEDVEPERQEERDGQAQRGKAAAAAAADKMTVDEGSHRSISPDITSSPSPPSQPKQNRTSQDVGFWEEDKEGSDAEELSAEDIIKRNRYYDEESED</sequence>
<dbReference type="SMART" id="SM00132">
    <property type="entry name" value="LIM"/>
    <property type="match status" value="1"/>
</dbReference>
<feature type="compositionally biased region" description="Low complexity" evidence="5">
    <location>
        <begin position="157"/>
        <end position="180"/>
    </location>
</feature>
<name>A0A6G0J5D6_LARCR</name>
<evidence type="ECO:0000256" key="5">
    <source>
        <dbReference type="SAM" id="MobiDB-lite"/>
    </source>
</evidence>
<feature type="compositionally biased region" description="Basic and acidic residues" evidence="5">
    <location>
        <begin position="262"/>
        <end position="271"/>
    </location>
</feature>
<dbReference type="Pfam" id="PF00412">
    <property type="entry name" value="LIM"/>
    <property type="match status" value="1"/>
</dbReference>
<dbReference type="PANTHER" id="PTHR24206">
    <property type="entry name" value="OS06G0237300 PROTEIN"/>
    <property type="match status" value="1"/>
</dbReference>
<feature type="compositionally biased region" description="Basic and acidic residues" evidence="5">
    <location>
        <begin position="457"/>
        <end position="477"/>
    </location>
</feature>
<feature type="compositionally biased region" description="Basic and acidic residues" evidence="5">
    <location>
        <begin position="568"/>
        <end position="586"/>
    </location>
</feature>
<evidence type="ECO:0000256" key="4">
    <source>
        <dbReference type="PROSITE-ProRule" id="PRU00125"/>
    </source>
</evidence>
<dbReference type="Proteomes" id="UP000424527">
    <property type="component" value="Unassembled WGS sequence"/>
</dbReference>
<feature type="region of interest" description="Disordered" evidence="5">
    <location>
        <begin position="116"/>
        <end position="137"/>
    </location>
</feature>
<dbReference type="PROSITE" id="PS50023">
    <property type="entry name" value="LIM_DOMAIN_2"/>
    <property type="match status" value="1"/>
</dbReference>
<evidence type="ECO:0000256" key="2">
    <source>
        <dbReference type="ARBA" id="ARBA00022833"/>
    </source>
</evidence>
<keyword evidence="8" id="KW-1185">Reference proteome</keyword>
<dbReference type="AlphaFoldDB" id="A0A6G0J5D6"/>
<feature type="compositionally biased region" description="Low complexity" evidence="5">
    <location>
        <begin position="674"/>
        <end position="687"/>
    </location>
</feature>
<feature type="region of interest" description="Disordered" evidence="5">
    <location>
        <begin position="150"/>
        <end position="293"/>
    </location>
</feature>
<keyword evidence="3 4" id="KW-0440">LIM domain</keyword>
<feature type="compositionally biased region" description="Basic and acidic residues" evidence="5">
    <location>
        <begin position="116"/>
        <end position="127"/>
    </location>
</feature>
<evidence type="ECO:0000313" key="8">
    <source>
        <dbReference type="Proteomes" id="UP000424527"/>
    </source>
</evidence>
<feature type="region of interest" description="Disordered" evidence="5">
    <location>
        <begin position="445"/>
        <end position="739"/>
    </location>
</feature>
<feature type="compositionally biased region" description="Polar residues" evidence="5">
    <location>
        <begin position="503"/>
        <end position="512"/>
    </location>
</feature>
<evidence type="ECO:0000256" key="3">
    <source>
        <dbReference type="ARBA" id="ARBA00023038"/>
    </source>
</evidence>
<organism evidence="7 8">
    <name type="scientific">Larimichthys crocea</name>
    <name type="common">Large yellow croaker</name>
    <name type="synonym">Pseudosciaena crocea</name>
    <dbReference type="NCBI Taxonomy" id="215358"/>
    <lineage>
        <taxon>Eukaryota</taxon>
        <taxon>Metazoa</taxon>
        <taxon>Chordata</taxon>
        <taxon>Craniata</taxon>
        <taxon>Vertebrata</taxon>
        <taxon>Euteleostomi</taxon>
        <taxon>Actinopterygii</taxon>
        <taxon>Neopterygii</taxon>
        <taxon>Teleostei</taxon>
        <taxon>Neoteleostei</taxon>
        <taxon>Acanthomorphata</taxon>
        <taxon>Eupercaria</taxon>
        <taxon>Sciaenidae</taxon>
        <taxon>Larimichthys</taxon>
    </lineage>
</organism>
<evidence type="ECO:0000259" key="6">
    <source>
        <dbReference type="PROSITE" id="PS50023"/>
    </source>
</evidence>
<feature type="compositionally biased region" description="Basic and acidic residues" evidence="5">
    <location>
        <begin position="664"/>
        <end position="673"/>
    </location>
</feature>
<keyword evidence="1 4" id="KW-0479">Metal-binding</keyword>
<dbReference type="Gene3D" id="2.10.110.10">
    <property type="entry name" value="Cysteine Rich Protein"/>
    <property type="match status" value="1"/>
</dbReference>
<proteinExistence type="predicted"/>
<dbReference type="CDD" id="cd09485">
    <property type="entry name" value="LIM_Eplin_alpha_beta"/>
    <property type="match status" value="1"/>
</dbReference>
<feature type="compositionally biased region" description="Basic and acidic residues" evidence="5">
    <location>
        <begin position="223"/>
        <end position="240"/>
    </location>
</feature>
<feature type="compositionally biased region" description="Polar residues" evidence="5">
    <location>
        <begin position="197"/>
        <end position="207"/>
    </location>
</feature>
<dbReference type="EMBL" id="REGW02000003">
    <property type="protein sequence ID" value="KAE8298696.1"/>
    <property type="molecule type" value="Genomic_DNA"/>
</dbReference>
<comment type="caution">
    <text evidence="7">The sequence shown here is derived from an EMBL/GenBank/DDBJ whole genome shotgun (WGS) entry which is preliminary data.</text>
</comment>
<feature type="compositionally biased region" description="Polar residues" evidence="5">
    <location>
        <begin position="478"/>
        <end position="491"/>
    </location>
</feature>
<feature type="compositionally biased region" description="Acidic residues" evidence="5">
    <location>
        <begin position="723"/>
        <end position="738"/>
    </location>
</feature>
<feature type="domain" description="LIM zinc-binding" evidence="6">
    <location>
        <begin position="369"/>
        <end position="429"/>
    </location>
</feature>
<dbReference type="InterPro" id="IPR001781">
    <property type="entry name" value="Znf_LIM"/>
</dbReference>
<dbReference type="FunFam" id="2.10.110.10:FF:000002">
    <property type="entry name" value="LIM domain and actin-binding 1"/>
    <property type="match status" value="1"/>
</dbReference>
<dbReference type="SUPFAM" id="SSF57716">
    <property type="entry name" value="Glucocorticoid receptor-like (DNA-binding domain)"/>
    <property type="match status" value="2"/>
</dbReference>